<proteinExistence type="predicted"/>
<reference evidence="2" key="1">
    <citation type="submission" date="2024-07" db="EMBL/GenBank/DDBJ databases">
        <title>Two chromosome-level genome assemblies of Korean endemic species Abeliophyllum distichum and Forsythia ovata (Oleaceae).</title>
        <authorList>
            <person name="Jang H."/>
        </authorList>
    </citation>
    <scope>NUCLEOTIDE SEQUENCE [LARGE SCALE GENOMIC DNA]</scope>
</reference>
<accession>A0ABD1RM79</accession>
<dbReference type="EMBL" id="JBFOLJ010000012">
    <property type="protein sequence ID" value="KAL2489514.1"/>
    <property type="molecule type" value="Genomic_DNA"/>
</dbReference>
<evidence type="ECO:0000313" key="1">
    <source>
        <dbReference type="EMBL" id="KAL2489514.1"/>
    </source>
</evidence>
<gene>
    <name evidence="1" type="ORF">Fot_42806</name>
</gene>
<keyword evidence="2" id="KW-1185">Reference proteome</keyword>
<comment type="caution">
    <text evidence="1">The sequence shown here is derived from an EMBL/GenBank/DDBJ whole genome shotgun (WGS) entry which is preliminary data.</text>
</comment>
<sequence length="131" mass="14634">MSYLLQQHEAQAHREFMAEQHSWYQKEVSLGWFTWNNVQKCEIRFEESKSAAAALQGGDAAGGSGTNVTISKSKLYSNCKSTRVFAALLDLPLVRYLVHVWLPVKHAVILTNIEHKGSNLCDDGALKGLDE</sequence>
<dbReference type="Proteomes" id="UP001604277">
    <property type="component" value="Unassembled WGS sequence"/>
</dbReference>
<evidence type="ECO:0000313" key="2">
    <source>
        <dbReference type="Proteomes" id="UP001604277"/>
    </source>
</evidence>
<name>A0ABD1RM79_9LAMI</name>
<organism evidence="1 2">
    <name type="scientific">Forsythia ovata</name>
    <dbReference type="NCBI Taxonomy" id="205694"/>
    <lineage>
        <taxon>Eukaryota</taxon>
        <taxon>Viridiplantae</taxon>
        <taxon>Streptophyta</taxon>
        <taxon>Embryophyta</taxon>
        <taxon>Tracheophyta</taxon>
        <taxon>Spermatophyta</taxon>
        <taxon>Magnoliopsida</taxon>
        <taxon>eudicotyledons</taxon>
        <taxon>Gunneridae</taxon>
        <taxon>Pentapetalae</taxon>
        <taxon>asterids</taxon>
        <taxon>lamiids</taxon>
        <taxon>Lamiales</taxon>
        <taxon>Oleaceae</taxon>
        <taxon>Forsythieae</taxon>
        <taxon>Forsythia</taxon>
    </lineage>
</organism>
<protein>
    <submittedName>
        <fullName evidence="1">Uncharacterized protein</fullName>
    </submittedName>
</protein>
<dbReference type="AlphaFoldDB" id="A0ABD1RM79"/>